<comment type="caution">
    <text evidence="2">The sequence shown here is derived from an EMBL/GenBank/DDBJ whole genome shotgun (WGS) entry which is preliminary data.</text>
</comment>
<evidence type="ECO:0000256" key="1">
    <source>
        <dbReference type="SAM" id="MobiDB-lite"/>
    </source>
</evidence>
<dbReference type="Proteomes" id="UP000011666">
    <property type="component" value="Unassembled WGS sequence"/>
</dbReference>
<dbReference type="eggNOG" id="ENOG5032E9Z">
    <property type="taxonomic scope" value="Bacteria"/>
</dbReference>
<keyword evidence="3" id="KW-1185">Reference proteome</keyword>
<feature type="region of interest" description="Disordered" evidence="1">
    <location>
        <begin position="65"/>
        <end position="86"/>
    </location>
</feature>
<dbReference type="OrthoDB" id="4379926at2"/>
<gene>
    <name evidence="2" type="ORF">GS4_35_00890</name>
</gene>
<reference evidence="2 3" key="1">
    <citation type="submission" date="2013-01" db="EMBL/GenBank/DDBJ databases">
        <title>Whole genome shotgun sequence of Gordonia soli NBRC 108243.</title>
        <authorList>
            <person name="Isaki-Nakamura S."/>
            <person name="Hosoyama A."/>
            <person name="Tsuchikane K."/>
            <person name="Ando Y."/>
            <person name="Baba S."/>
            <person name="Ohji S."/>
            <person name="Hamada M."/>
            <person name="Tamura T."/>
            <person name="Yamazoe A."/>
            <person name="Yamazaki S."/>
            <person name="Fujita N."/>
        </authorList>
    </citation>
    <scope>NUCLEOTIDE SEQUENCE [LARGE SCALE GENOMIC DNA]</scope>
    <source>
        <strain evidence="2 3">NBRC 108243</strain>
    </source>
</reference>
<evidence type="ECO:0000313" key="2">
    <source>
        <dbReference type="EMBL" id="GAC70513.1"/>
    </source>
</evidence>
<accession>M0QPL4</accession>
<dbReference type="STRING" id="1223545.GS4_35_00890"/>
<dbReference type="AlphaFoldDB" id="M0QPL4"/>
<sequence length="86" mass="9251">MNLADQIEAVSRRATDTIVAASTEFSTTQNRLAAEFAEHRRAGAGAEVDHREALERAADLADTATPRILLPADTAEASPHRRNPDA</sequence>
<organism evidence="2 3">
    <name type="scientific">Gordonia soli NBRC 108243</name>
    <dbReference type="NCBI Taxonomy" id="1223545"/>
    <lineage>
        <taxon>Bacteria</taxon>
        <taxon>Bacillati</taxon>
        <taxon>Actinomycetota</taxon>
        <taxon>Actinomycetes</taxon>
        <taxon>Mycobacteriales</taxon>
        <taxon>Gordoniaceae</taxon>
        <taxon>Gordonia</taxon>
    </lineage>
</organism>
<proteinExistence type="predicted"/>
<protein>
    <submittedName>
        <fullName evidence="2">Uncharacterized protein</fullName>
    </submittedName>
</protein>
<name>M0QPL4_9ACTN</name>
<dbReference type="EMBL" id="BANX01000035">
    <property type="protein sequence ID" value="GAC70513.1"/>
    <property type="molecule type" value="Genomic_DNA"/>
</dbReference>
<dbReference type="RefSeq" id="WP_007624599.1">
    <property type="nucleotide sequence ID" value="NZ_BANX01000035.1"/>
</dbReference>
<evidence type="ECO:0000313" key="3">
    <source>
        <dbReference type="Proteomes" id="UP000011666"/>
    </source>
</evidence>